<dbReference type="Pfam" id="PF13614">
    <property type="entry name" value="AAA_31"/>
    <property type="match status" value="1"/>
</dbReference>
<dbReference type="NCBIfam" id="TIGR01007">
    <property type="entry name" value="eps_fam"/>
    <property type="match status" value="1"/>
</dbReference>
<dbReference type="EMBL" id="MFYX01000090">
    <property type="protein sequence ID" value="OGK03418.1"/>
    <property type="molecule type" value="Genomic_DNA"/>
</dbReference>
<feature type="transmembrane region" description="Helical" evidence="9">
    <location>
        <begin position="411"/>
        <end position="430"/>
    </location>
</feature>
<dbReference type="Gene3D" id="3.40.50.300">
    <property type="entry name" value="P-loop containing nucleotide triphosphate hydrolases"/>
    <property type="match status" value="1"/>
</dbReference>
<dbReference type="Pfam" id="PF05036">
    <property type="entry name" value="SPOR"/>
    <property type="match status" value="1"/>
</dbReference>
<evidence type="ECO:0000259" key="10">
    <source>
        <dbReference type="PROSITE" id="PS51724"/>
    </source>
</evidence>
<evidence type="ECO:0000256" key="8">
    <source>
        <dbReference type="ARBA" id="ARBA00051245"/>
    </source>
</evidence>
<keyword evidence="3" id="KW-0808">Transferase</keyword>
<feature type="transmembrane region" description="Helical" evidence="9">
    <location>
        <begin position="21"/>
        <end position="37"/>
    </location>
</feature>
<dbReference type="SUPFAM" id="SSF52540">
    <property type="entry name" value="P-loop containing nucleoside triphosphate hydrolases"/>
    <property type="match status" value="1"/>
</dbReference>
<evidence type="ECO:0000313" key="12">
    <source>
        <dbReference type="Proteomes" id="UP000179243"/>
    </source>
</evidence>
<protein>
    <recommendedName>
        <fullName evidence="2">non-specific protein-tyrosine kinase</fullName>
        <ecNumber evidence="2">2.7.10.2</ecNumber>
    </recommendedName>
</protein>
<keyword evidence="9" id="KW-1133">Transmembrane helix</keyword>
<organism evidence="11 12">
    <name type="scientific">Candidatus Raymondbacteria bacterium RIFOXYD12_FULL_49_13</name>
    <dbReference type="NCBI Taxonomy" id="1817890"/>
    <lineage>
        <taxon>Bacteria</taxon>
        <taxon>Raymondiibacteriota</taxon>
    </lineage>
</organism>
<comment type="similarity">
    <text evidence="1">Belongs to the CpsD/CapB family.</text>
</comment>
<keyword evidence="4" id="KW-0547">Nucleotide-binding</keyword>
<dbReference type="InterPro" id="IPR050445">
    <property type="entry name" value="Bact_polysacc_biosynth/exp"/>
</dbReference>
<dbReference type="Pfam" id="PF13807">
    <property type="entry name" value="GNVR"/>
    <property type="match status" value="1"/>
</dbReference>
<dbReference type="InterPro" id="IPR032807">
    <property type="entry name" value="GNVR"/>
</dbReference>
<gene>
    <name evidence="11" type="ORF">A2519_15525</name>
</gene>
<evidence type="ECO:0000256" key="4">
    <source>
        <dbReference type="ARBA" id="ARBA00022741"/>
    </source>
</evidence>
<evidence type="ECO:0000256" key="3">
    <source>
        <dbReference type="ARBA" id="ARBA00022679"/>
    </source>
</evidence>
<keyword evidence="7" id="KW-0829">Tyrosine-protein kinase</keyword>
<comment type="catalytic activity">
    <reaction evidence="8">
        <text>L-tyrosyl-[protein] + ATP = O-phospho-L-tyrosyl-[protein] + ADP + H(+)</text>
        <dbReference type="Rhea" id="RHEA:10596"/>
        <dbReference type="Rhea" id="RHEA-COMP:10136"/>
        <dbReference type="Rhea" id="RHEA-COMP:20101"/>
        <dbReference type="ChEBI" id="CHEBI:15378"/>
        <dbReference type="ChEBI" id="CHEBI:30616"/>
        <dbReference type="ChEBI" id="CHEBI:46858"/>
        <dbReference type="ChEBI" id="CHEBI:61978"/>
        <dbReference type="ChEBI" id="CHEBI:456216"/>
        <dbReference type="EC" id="2.7.10.2"/>
    </reaction>
</comment>
<dbReference type="PANTHER" id="PTHR32309:SF13">
    <property type="entry name" value="FERRIC ENTEROBACTIN TRANSPORT PROTEIN FEPE"/>
    <property type="match status" value="1"/>
</dbReference>
<dbReference type="Gene3D" id="3.30.70.1070">
    <property type="entry name" value="Sporulation related repeat"/>
    <property type="match status" value="1"/>
</dbReference>
<evidence type="ECO:0000256" key="1">
    <source>
        <dbReference type="ARBA" id="ARBA00007316"/>
    </source>
</evidence>
<feature type="transmembrane region" description="Helical" evidence="9">
    <location>
        <begin position="760"/>
        <end position="780"/>
    </location>
</feature>
<evidence type="ECO:0000256" key="9">
    <source>
        <dbReference type="SAM" id="Phobius"/>
    </source>
</evidence>
<keyword evidence="5" id="KW-0418">Kinase</keyword>
<dbReference type="InterPro" id="IPR025669">
    <property type="entry name" value="AAA_dom"/>
</dbReference>
<dbReference type="GO" id="GO:0042834">
    <property type="term" value="F:peptidoglycan binding"/>
    <property type="evidence" value="ECO:0007669"/>
    <property type="project" value="InterPro"/>
</dbReference>
<dbReference type="PROSITE" id="PS51724">
    <property type="entry name" value="SPOR"/>
    <property type="match status" value="1"/>
</dbReference>
<evidence type="ECO:0000256" key="5">
    <source>
        <dbReference type="ARBA" id="ARBA00022777"/>
    </source>
</evidence>
<keyword evidence="6" id="KW-0067">ATP-binding</keyword>
<dbReference type="InterPro" id="IPR027417">
    <property type="entry name" value="P-loop_NTPase"/>
</dbReference>
<dbReference type="CDD" id="cd05387">
    <property type="entry name" value="BY-kinase"/>
    <property type="match status" value="1"/>
</dbReference>
<dbReference type="PANTHER" id="PTHR32309">
    <property type="entry name" value="TYROSINE-PROTEIN KINASE"/>
    <property type="match status" value="1"/>
</dbReference>
<accession>A0A1F7F9Z5</accession>
<dbReference type="AlphaFoldDB" id="A0A1F7F9Z5"/>
<comment type="caution">
    <text evidence="11">The sequence shown here is derived from an EMBL/GenBank/DDBJ whole genome shotgun (WGS) entry which is preliminary data.</text>
</comment>
<dbReference type="InterPro" id="IPR007730">
    <property type="entry name" value="SPOR-like_dom"/>
</dbReference>
<feature type="domain" description="SPOR" evidence="10">
    <location>
        <begin position="905"/>
        <end position="986"/>
    </location>
</feature>
<dbReference type="GO" id="GO:0005886">
    <property type="term" value="C:plasma membrane"/>
    <property type="evidence" value="ECO:0007669"/>
    <property type="project" value="TreeGrafter"/>
</dbReference>
<dbReference type="Proteomes" id="UP000179243">
    <property type="component" value="Unassembled WGS sequence"/>
</dbReference>
<evidence type="ECO:0000256" key="7">
    <source>
        <dbReference type="ARBA" id="ARBA00023137"/>
    </source>
</evidence>
<evidence type="ECO:0000256" key="2">
    <source>
        <dbReference type="ARBA" id="ARBA00011903"/>
    </source>
</evidence>
<name>A0A1F7F9Z5_UNCRA</name>
<dbReference type="EC" id="2.7.10.2" evidence="2"/>
<dbReference type="InterPro" id="IPR005702">
    <property type="entry name" value="Wzc-like_C"/>
</dbReference>
<dbReference type="GO" id="GO:0004715">
    <property type="term" value="F:non-membrane spanning protein tyrosine kinase activity"/>
    <property type="evidence" value="ECO:0007669"/>
    <property type="project" value="UniProtKB-EC"/>
</dbReference>
<dbReference type="GO" id="GO:0005524">
    <property type="term" value="F:ATP binding"/>
    <property type="evidence" value="ECO:0007669"/>
    <property type="project" value="UniProtKB-KW"/>
</dbReference>
<keyword evidence="9" id="KW-0472">Membrane</keyword>
<reference evidence="11 12" key="1">
    <citation type="journal article" date="2016" name="Nat. Commun.">
        <title>Thousands of microbial genomes shed light on interconnected biogeochemical processes in an aquifer system.</title>
        <authorList>
            <person name="Anantharaman K."/>
            <person name="Brown C.T."/>
            <person name="Hug L.A."/>
            <person name="Sharon I."/>
            <person name="Castelle C.J."/>
            <person name="Probst A.J."/>
            <person name="Thomas B.C."/>
            <person name="Singh A."/>
            <person name="Wilkins M.J."/>
            <person name="Karaoz U."/>
            <person name="Brodie E.L."/>
            <person name="Williams K.H."/>
            <person name="Hubbard S.S."/>
            <person name="Banfield J.F."/>
        </authorList>
    </citation>
    <scope>NUCLEOTIDE SEQUENCE [LARGE SCALE GENOMIC DNA]</scope>
</reference>
<feature type="transmembrane region" description="Helical" evidence="9">
    <location>
        <begin position="735"/>
        <end position="754"/>
    </location>
</feature>
<sequence>MHKFEMSIMEYEYILKKRYKIILLCIILVMGSSLFFMRSQTQLYKAFSSVKIDKSKKQEDMLVTDSYWDNMETQVLVVNSFPVIELVAKDLGLVDSTIPSEVIKQNEKLIRTITGLSSKVSAKVRGSSTIIDITVVSANPTEAKNIANSVANCYKRFTRQEKSKAIRDTRVFIEQQLNACKASLAKNEGELKDLMRESQFPSLDEKIRRTIEQQSDLMKDNKELSGKIEAILSQTQDLQKRKEWSSFNINEKNKPDQQRPYMDWISGIGETDPGLEQMNRKLLELELQKSELLNFYNPTHPKLHDIETEIFNIISQILREYTNRVNFYQKKYAANTETITKLQETFKEIPEEQRQFSSIQRNISTNTKLYELLSTRYQLALISEAGSADEVVVLSYAVTPNSPFNVNSSKVLIISLVLGIMLGVIIALVLETFDTSIGTIEDMEEYLQVPVIGVLPHIDKDGVLDIIKTRMGEYAVANDLPASHLISHFDPKSPDAEAYRSLRTNIQFLDIDKKIKVINFTSSVMREGKSTTLANLALTIAQAGYKILVIGCNLRRPSLYKTFGFSMGPGVVDILIEKEKWQNCIKTLADSEIEALRNYDQFGYSNLSNLHFIECGAIPPNPSELLQSRNMDKFLAEVREHYNIVLIDSPPTLPVTDSAILGTKVDGTVIVYQAGRVPRNALRRAKMKLESVKTKVLGLVLNDTKSEMSGYFSGYYKYYMDDKGSRKRKKKHRSATAHSLLFSLATGTGASVAVEAIRKYSLIGILAAAILGLGAFKAISTSRSDSERNKAKARELLPMKKSPVVPTPPVAKPAPKAAKPAEPIKALTQAPVPVTPTPAPVLVAVKVPEKRETPVAVKPQTAPAPAVKITVPAPIAAKTLVKKEAPVAAKPQPMAAPAVQAPALSIDEEFFFLQLSSLPTIELAQKERERLRKQYGIDVYIRPLVRDGKITACRVCFGAYRTRHEAQAALESFPIKRGAKNAFVNQGLAASKELAQLLMQY</sequence>
<evidence type="ECO:0000313" key="11">
    <source>
        <dbReference type="EMBL" id="OGK03418.1"/>
    </source>
</evidence>
<dbReference type="InterPro" id="IPR036680">
    <property type="entry name" value="SPOR-like_sf"/>
</dbReference>
<evidence type="ECO:0000256" key="6">
    <source>
        <dbReference type="ARBA" id="ARBA00022840"/>
    </source>
</evidence>
<keyword evidence="9" id="KW-0812">Transmembrane</keyword>
<proteinExistence type="inferred from homology"/>